<organism evidence="11 12">
    <name type="scientific">Anthostomella pinea</name>
    <dbReference type="NCBI Taxonomy" id="933095"/>
    <lineage>
        <taxon>Eukaryota</taxon>
        <taxon>Fungi</taxon>
        <taxon>Dikarya</taxon>
        <taxon>Ascomycota</taxon>
        <taxon>Pezizomycotina</taxon>
        <taxon>Sordariomycetes</taxon>
        <taxon>Xylariomycetidae</taxon>
        <taxon>Xylariales</taxon>
        <taxon>Xylariaceae</taxon>
        <taxon>Anthostomella</taxon>
    </lineage>
</organism>
<evidence type="ECO:0000256" key="1">
    <source>
        <dbReference type="ARBA" id="ARBA00001971"/>
    </source>
</evidence>
<dbReference type="Proteomes" id="UP001295740">
    <property type="component" value="Unassembled WGS sequence"/>
</dbReference>
<keyword evidence="12" id="KW-1185">Reference proteome</keyword>
<dbReference type="Gene3D" id="1.10.630.10">
    <property type="entry name" value="Cytochrome P450"/>
    <property type="match status" value="1"/>
</dbReference>
<evidence type="ECO:0000256" key="3">
    <source>
        <dbReference type="ARBA" id="ARBA00022617"/>
    </source>
</evidence>
<protein>
    <submittedName>
        <fullName evidence="11">Uu.00g072750.m01.CDS01</fullName>
    </submittedName>
</protein>
<dbReference type="SUPFAM" id="SSF48264">
    <property type="entry name" value="Cytochrome P450"/>
    <property type="match status" value="1"/>
</dbReference>
<keyword evidence="7 9" id="KW-0503">Monooxygenase</keyword>
<reference evidence="11" key="1">
    <citation type="submission" date="2023-10" db="EMBL/GenBank/DDBJ databases">
        <authorList>
            <person name="Hackl T."/>
        </authorList>
    </citation>
    <scope>NUCLEOTIDE SEQUENCE</scope>
</reference>
<dbReference type="GO" id="GO:0004497">
    <property type="term" value="F:monooxygenase activity"/>
    <property type="evidence" value="ECO:0007669"/>
    <property type="project" value="UniProtKB-KW"/>
</dbReference>
<dbReference type="PRINTS" id="PR00463">
    <property type="entry name" value="EP450I"/>
</dbReference>
<dbReference type="InterPro" id="IPR036396">
    <property type="entry name" value="Cyt_P450_sf"/>
</dbReference>
<name>A0AAI8VVS4_9PEZI</name>
<evidence type="ECO:0000256" key="9">
    <source>
        <dbReference type="RuleBase" id="RU000461"/>
    </source>
</evidence>
<keyword evidence="10" id="KW-0472">Membrane</keyword>
<keyword evidence="4 8" id="KW-0479">Metal-binding</keyword>
<gene>
    <name evidence="11" type="ORF">KHLLAP_LOCUS12118</name>
</gene>
<evidence type="ECO:0000256" key="8">
    <source>
        <dbReference type="PIRSR" id="PIRSR602401-1"/>
    </source>
</evidence>
<feature type="transmembrane region" description="Helical" evidence="10">
    <location>
        <begin position="12"/>
        <end position="34"/>
    </location>
</feature>
<evidence type="ECO:0000256" key="6">
    <source>
        <dbReference type="ARBA" id="ARBA00023004"/>
    </source>
</evidence>
<dbReference type="GO" id="GO:0020037">
    <property type="term" value="F:heme binding"/>
    <property type="evidence" value="ECO:0007669"/>
    <property type="project" value="InterPro"/>
</dbReference>
<dbReference type="GO" id="GO:0016705">
    <property type="term" value="F:oxidoreductase activity, acting on paired donors, with incorporation or reduction of molecular oxygen"/>
    <property type="evidence" value="ECO:0007669"/>
    <property type="project" value="InterPro"/>
</dbReference>
<comment type="caution">
    <text evidence="11">The sequence shown here is derived from an EMBL/GenBank/DDBJ whole genome shotgun (WGS) entry which is preliminary data.</text>
</comment>
<dbReference type="PANTHER" id="PTHR24305:SF237">
    <property type="entry name" value="CYTOCHROME P450 MONOOXYGENASE ATNE-RELATED"/>
    <property type="match status" value="1"/>
</dbReference>
<evidence type="ECO:0000256" key="2">
    <source>
        <dbReference type="ARBA" id="ARBA00010617"/>
    </source>
</evidence>
<dbReference type="PANTHER" id="PTHR24305">
    <property type="entry name" value="CYTOCHROME P450"/>
    <property type="match status" value="1"/>
</dbReference>
<evidence type="ECO:0000256" key="7">
    <source>
        <dbReference type="ARBA" id="ARBA00023033"/>
    </source>
</evidence>
<dbReference type="AlphaFoldDB" id="A0AAI8VVS4"/>
<evidence type="ECO:0000313" key="11">
    <source>
        <dbReference type="EMBL" id="CAJ2511650.1"/>
    </source>
</evidence>
<dbReference type="GO" id="GO:0005506">
    <property type="term" value="F:iron ion binding"/>
    <property type="evidence" value="ECO:0007669"/>
    <property type="project" value="InterPro"/>
</dbReference>
<keyword evidence="10" id="KW-1133">Transmembrane helix</keyword>
<dbReference type="CDD" id="cd11061">
    <property type="entry name" value="CYP67-like"/>
    <property type="match status" value="1"/>
</dbReference>
<keyword evidence="6 8" id="KW-0408">Iron</keyword>
<dbReference type="PRINTS" id="PR00385">
    <property type="entry name" value="P450"/>
</dbReference>
<dbReference type="InterPro" id="IPR017972">
    <property type="entry name" value="Cyt_P450_CS"/>
</dbReference>
<dbReference type="InterPro" id="IPR050121">
    <property type="entry name" value="Cytochrome_P450_monoxygenase"/>
</dbReference>
<evidence type="ECO:0000313" key="12">
    <source>
        <dbReference type="Proteomes" id="UP001295740"/>
    </source>
</evidence>
<evidence type="ECO:0000256" key="5">
    <source>
        <dbReference type="ARBA" id="ARBA00023002"/>
    </source>
</evidence>
<proteinExistence type="inferred from homology"/>
<dbReference type="EMBL" id="CAUWAG010000018">
    <property type="protein sequence ID" value="CAJ2511650.1"/>
    <property type="molecule type" value="Genomic_DNA"/>
</dbReference>
<dbReference type="InterPro" id="IPR001128">
    <property type="entry name" value="Cyt_P450"/>
</dbReference>
<dbReference type="Pfam" id="PF00067">
    <property type="entry name" value="p450"/>
    <property type="match status" value="1"/>
</dbReference>
<keyword evidence="3 8" id="KW-0349">Heme</keyword>
<comment type="similarity">
    <text evidence="2 9">Belongs to the cytochrome P450 family.</text>
</comment>
<dbReference type="PROSITE" id="PS00086">
    <property type="entry name" value="CYTOCHROME_P450"/>
    <property type="match status" value="1"/>
</dbReference>
<keyword evidence="5 9" id="KW-0560">Oxidoreductase</keyword>
<evidence type="ECO:0000256" key="10">
    <source>
        <dbReference type="SAM" id="Phobius"/>
    </source>
</evidence>
<feature type="binding site" description="axial binding residue" evidence="8">
    <location>
        <position position="473"/>
    </location>
    <ligand>
        <name>heme</name>
        <dbReference type="ChEBI" id="CHEBI:30413"/>
    </ligand>
    <ligandPart>
        <name>Fe</name>
        <dbReference type="ChEBI" id="CHEBI:18248"/>
    </ligandPart>
</feature>
<comment type="cofactor">
    <cofactor evidence="1 8">
        <name>heme</name>
        <dbReference type="ChEBI" id="CHEBI:30413"/>
    </cofactor>
</comment>
<accession>A0AAI8VVS4</accession>
<dbReference type="InterPro" id="IPR002401">
    <property type="entry name" value="Cyt_P450_E_grp-I"/>
</dbReference>
<keyword evidence="10" id="KW-0812">Transmembrane</keyword>
<evidence type="ECO:0000256" key="4">
    <source>
        <dbReference type="ARBA" id="ARBA00022723"/>
    </source>
</evidence>
<sequence>MASQLAGVPAATLFSTVCVLGVVSVLSTAIYRLYFHPLAEYPGPFWARLSVWPSYLHTIKQDRHTWLLQLQDQYGPTFRYRPDSVVINTPTGYRTIFGPKGNVKKTESYYRVWPHNVNWTNTWNVTNVEAHARKRRVLNQAFSDRTLRGAEPHIHSTVDRWLTLMKEQIHNGQEWTKSLNMANEVNYLVLDILGDLCFGKSFDMKEPDSDIKHVPHLMGSFLQLMNPIAFSPFASWWVWAKPRGLDWLLTFAVPEDLKKWQGFVGKNLDDRAKKEMALKESGKGEGEAPKDFFHYLFDAKDPETGETGYDLQELYGECEVLTIAGSDTTAIITAAITFYLATNPRLQEKLAREVTSTFAHYGDIVAGPKLNGCQYLNAFIRETLRMTPPVPADLAREVLPGGTTVEGHFFPQDTKVSTCLYCLSYSKDVYTEPFKFRPERWIANTDDPEGDPVESVELAESGFCAFSYGSRSCVGMTMAWIELRIVLAKLIWMFELKQDPKNKLGGGSPELKPGHRDPGVYQIYDAFAAMRDGPMVRFKERHDDGYDLGWGSNVYEVIEDTNGPFSTSLMRKAGLLRVRVWSGLGFQVFNATNDPITTKEPTEEFLNKAEPGAKITRKMGEYEALFSNRKIREVLGSKEEHNWRQYYKPYCSFMRYGNLF</sequence>